<dbReference type="InterPro" id="IPR029016">
    <property type="entry name" value="GAF-like_dom_sf"/>
</dbReference>
<dbReference type="InterPro" id="IPR050706">
    <property type="entry name" value="Cyclic-di-GMP_PDE-like"/>
</dbReference>
<dbReference type="Gene3D" id="3.30.450.40">
    <property type="match status" value="1"/>
</dbReference>
<dbReference type="SUPFAM" id="SSF55781">
    <property type="entry name" value="GAF domain-like"/>
    <property type="match status" value="1"/>
</dbReference>
<dbReference type="SMART" id="SM00065">
    <property type="entry name" value="GAF"/>
    <property type="match status" value="1"/>
</dbReference>
<accession>A0ABW3G716</accession>
<evidence type="ECO:0000313" key="2">
    <source>
        <dbReference type="EMBL" id="MFD0925867.1"/>
    </source>
</evidence>
<sequence length="428" mass="45184">MADDERRARSAAHYLDLPATDALRAVVDLARRHAGADVAAITIVGGTGHRTLVAVGAEPGETRVAGADAACLGAIDVPGPVVVADAANHTPITAMTQAMLDAGFASYVAIPLTGREGLPVGSLVIAHTSPLIDLDIPALTQCGLLAQHCLDSARSDDTDAHTSTIGDIVDAFTVGDIRPWYMPIVDLTTHRVRAVEALARWAGPERTAPAPDQFIPIIENTDHIIDFDLTMLRHALSDLTAWRRQSSAAQALNITVNFSAHHFYRPDCVARIDGVVRDFDVDPTSIGIEITETAAVPTRELIDANVIDALRSRGYRVMLDDIGGMWLPTPHLLAFTFDGFKADRTIGSSLHTPAGTAVARALTTLTADLGAVLVIEGIETPAQAQQAAHLGAAYGQGYLWSPPRPAADLLDVVDSINGVPSTGPERAG</sequence>
<gene>
    <name evidence="2" type="ORF">ACFQ04_08975</name>
</gene>
<evidence type="ECO:0000313" key="3">
    <source>
        <dbReference type="Proteomes" id="UP001597068"/>
    </source>
</evidence>
<dbReference type="SUPFAM" id="SSF141868">
    <property type="entry name" value="EAL domain-like"/>
    <property type="match status" value="1"/>
</dbReference>
<name>A0ABW3G716_9NOCA</name>
<dbReference type="PANTHER" id="PTHR33121">
    <property type="entry name" value="CYCLIC DI-GMP PHOSPHODIESTERASE PDEF"/>
    <property type="match status" value="1"/>
</dbReference>
<protein>
    <submittedName>
        <fullName evidence="2">EAL domain-containing protein</fullName>
    </submittedName>
</protein>
<dbReference type="Pfam" id="PF00563">
    <property type="entry name" value="EAL"/>
    <property type="match status" value="1"/>
</dbReference>
<keyword evidence="3" id="KW-1185">Reference proteome</keyword>
<dbReference type="PROSITE" id="PS50883">
    <property type="entry name" value="EAL"/>
    <property type="match status" value="1"/>
</dbReference>
<dbReference type="EMBL" id="JBHTIL010000001">
    <property type="protein sequence ID" value="MFD0925867.1"/>
    <property type="molecule type" value="Genomic_DNA"/>
</dbReference>
<dbReference type="InterPro" id="IPR001633">
    <property type="entry name" value="EAL_dom"/>
</dbReference>
<evidence type="ECO:0000259" key="1">
    <source>
        <dbReference type="PROSITE" id="PS50883"/>
    </source>
</evidence>
<dbReference type="Pfam" id="PF01590">
    <property type="entry name" value="GAF"/>
    <property type="match status" value="1"/>
</dbReference>
<dbReference type="InterPro" id="IPR035919">
    <property type="entry name" value="EAL_sf"/>
</dbReference>
<dbReference type="RefSeq" id="WP_253646217.1">
    <property type="nucleotide sequence ID" value="NZ_BAAAMO010000002.1"/>
</dbReference>
<feature type="domain" description="EAL" evidence="1">
    <location>
        <begin position="161"/>
        <end position="417"/>
    </location>
</feature>
<dbReference type="PANTHER" id="PTHR33121:SF70">
    <property type="entry name" value="SIGNALING PROTEIN YKOW"/>
    <property type="match status" value="1"/>
</dbReference>
<organism evidence="2 3">
    <name type="scientific">Williamsia deligens</name>
    <dbReference type="NCBI Taxonomy" id="321325"/>
    <lineage>
        <taxon>Bacteria</taxon>
        <taxon>Bacillati</taxon>
        <taxon>Actinomycetota</taxon>
        <taxon>Actinomycetes</taxon>
        <taxon>Mycobacteriales</taxon>
        <taxon>Nocardiaceae</taxon>
        <taxon>Williamsia</taxon>
    </lineage>
</organism>
<dbReference type="Gene3D" id="3.20.20.450">
    <property type="entry name" value="EAL domain"/>
    <property type="match status" value="1"/>
</dbReference>
<dbReference type="Proteomes" id="UP001597068">
    <property type="component" value="Unassembled WGS sequence"/>
</dbReference>
<proteinExistence type="predicted"/>
<dbReference type="CDD" id="cd01948">
    <property type="entry name" value="EAL"/>
    <property type="match status" value="1"/>
</dbReference>
<dbReference type="InterPro" id="IPR003018">
    <property type="entry name" value="GAF"/>
</dbReference>
<dbReference type="SMART" id="SM00052">
    <property type="entry name" value="EAL"/>
    <property type="match status" value="1"/>
</dbReference>
<comment type="caution">
    <text evidence="2">The sequence shown here is derived from an EMBL/GenBank/DDBJ whole genome shotgun (WGS) entry which is preliminary data.</text>
</comment>
<reference evidence="3" key="1">
    <citation type="journal article" date="2019" name="Int. J. Syst. Evol. Microbiol.">
        <title>The Global Catalogue of Microorganisms (GCM) 10K type strain sequencing project: providing services to taxonomists for standard genome sequencing and annotation.</title>
        <authorList>
            <consortium name="The Broad Institute Genomics Platform"/>
            <consortium name="The Broad Institute Genome Sequencing Center for Infectious Disease"/>
            <person name="Wu L."/>
            <person name="Ma J."/>
        </authorList>
    </citation>
    <scope>NUCLEOTIDE SEQUENCE [LARGE SCALE GENOMIC DNA]</scope>
    <source>
        <strain evidence="3">CCUG 50873</strain>
    </source>
</reference>